<reference evidence="2 3" key="1">
    <citation type="journal article" date="2015" name="Nature">
        <title>rRNA introns, odd ribosomes, and small enigmatic genomes across a large radiation of phyla.</title>
        <authorList>
            <person name="Brown C.T."/>
            <person name="Hug L.A."/>
            <person name="Thomas B.C."/>
            <person name="Sharon I."/>
            <person name="Castelle C.J."/>
            <person name="Singh A."/>
            <person name="Wilkins M.J."/>
            <person name="Williams K.H."/>
            <person name="Banfield J.F."/>
        </authorList>
    </citation>
    <scope>NUCLEOTIDE SEQUENCE [LARGE SCALE GENOMIC DNA]</scope>
</reference>
<dbReference type="GO" id="GO:0008757">
    <property type="term" value="F:S-adenosylmethionine-dependent methyltransferase activity"/>
    <property type="evidence" value="ECO:0007669"/>
    <property type="project" value="InterPro"/>
</dbReference>
<dbReference type="AlphaFoldDB" id="A0A0G1H694"/>
<evidence type="ECO:0000259" key="1">
    <source>
        <dbReference type="Pfam" id="PF08241"/>
    </source>
</evidence>
<dbReference type="Gene3D" id="3.40.50.150">
    <property type="entry name" value="Vaccinia Virus protein VP39"/>
    <property type="match status" value="1"/>
</dbReference>
<feature type="domain" description="Methyltransferase type 11" evidence="1">
    <location>
        <begin position="35"/>
        <end position="127"/>
    </location>
</feature>
<dbReference type="CDD" id="cd02440">
    <property type="entry name" value="AdoMet_MTases"/>
    <property type="match status" value="1"/>
</dbReference>
<proteinExistence type="predicted"/>
<dbReference type="EMBL" id="LCHU01000001">
    <property type="protein sequence ID" value="KKT42305.1"/>
    <property type="molecule type" value="Genomic_DNA"/>
</dbReference>
<sequence length="196" mass="22378">MPEQSPITEKSKELMFREYMENLKLSPEDFEKTILDVGSAEGEFAMWAKEHGLSDKIYSLDSAAYQENADNMVRSRAEALPFKDESFDMTISDCSMPIMLYEAENSEKSIKEMVSEIIRVTKKNGEIRMAPVPEWRKVDTSWDSSALKLVNDTFEQEIGTLIKQKRISLDKISLGTSPTDTGNRVENFLYILKKLG</sequence>
<dbReference type="Pfam" id="PF08241">
    <property type="entry name" value="Methyltransf_11"/>
    <property type="match status" value="1"/>
</dbReference>
<accession>A0A0G1H694</accession>
<dbReference type="InterPro" id="IPR013216">
    <property type="entry name" value="Methyltransf_11"/>
</dbReference>
<gene>
    <name evidence="2" type="ORF">UW30_C0001G0030</name>
</gene>
<protein>
    <recommendedName>
        <fullName evidence="1">Methyltransferase type 11 domain-containing protein</fullName>
    </recommendedName>
</protein>
<name>A0A0G1H694_9BACT</name>
<dbReference type="Proteomes" id="UP000034736">
    <property type="component" value="Unassembled WGS sequence"/>
</dbReference>
<evidence type="ECO:0000313" key="2">
    <source>
        <dbReference type="EMBL" id="KKT42305.1"/>
    </source>
</evidence>
<comment type="caution">
    <text evidence="2">The sequence shown here is derived from an EMBL/GenBank/DDBJ whole genome shotgun (WGS) entry which is preliminary data.</text>
</comment>
<dbReference type="SUPFAM" id="SSF53335">
    <property type="entry name" value="S-adenosyl-L-methionine-dependent methyltransferases"/>
    <property type="match status" value="1"/>
</dbReference>
<dbReference type="InterPro" id="IPR029063">
    <property type="entry name" value="SAM-dependent_MTases_sf"/>
</dbReference>
<evidence type="ECO:0000313" key="3">
    <source>
        <dbReference type="Proteomes" id="UP000034736"/>
    </source>
</evidence>
<organism evidence="2 3">
    <name type="scientific">Candidatus Giovannonibacteria bacterium GW2011_GWA2_44_13b</name>
    <dbReference type="NCBI Taxonomy" id="1618647"/>
    <lineage>
        <taxon>Bacteria</taxon>
        <taxon>Candidatus Giovannoniibacteriota</taxon>
    </lineage>
</organism>
<dbReference type="STRING" id="1618647.UW30_C0001G0030"/>